<gene>
    <name evidence="2" type="ORF">AVEN_72805_1</name>
</gene>
<comment type="caution">
    <text evidence="2">The sequence shown here is derived from an EMBL/GenBank/DDBJ whole genome shotgun (WGS) entry which is preliminary data.</text>
</comment>
<proteinExistence type="predicted"/>
<dbReference type="EMBL" id="BGPR01012559">
    <property type="protein sequence ID" value="GBN56632.1"/>
    <property type="molecule type" value="Genomic_DNA"/>
</dbReference>
<protein>
    <submittedName>
        <fullName evidence="2">Uncharacterized protein</fullName>
    </submittedName>
</protein>
<keyword evidence="3" id="KW-1185">Reference proteome</keyword>
<organism evidence="2 3">
    <name type="scientific">Araneus ventricosus</name>
    <name type="common">Orbweaver spider</name>
    <name type="synonym">Epeira ventricosa</name>
    <dbReference type="NCBI Taxonomy" id="182803"/>
    <lineage>
        <taxon>Eukaryota</taxon>
        <taxon>Metazoa</taxon>
        <taxon>Ecdysozoa</taxon>
        <taxon>Arthropoda</taxon>
        <taxon>Chelicerata</taxon>
        <taxon>Arachnida</taxon>
        <taxon>Araneae</taxon>
        <taxon>Araneomorphae</taxon>
        <taxon>Entelegynae</taxon>
        <taxon>Araneoidea</taxon>
        <taxon>Araneidae</taxon>
        <taxon>Araneus</taxon>
    </lineage>
</organism>
<evidence type="ECO:0000256" key="1">
    <source>
        <dbReference type="SAM" id="MobiDB-lite"/>
    </source>
</evidence>
<feature type="compositionally biased region" description="Polar residues" evidence="1">
    <location>
        <begin position="1"/>
        <end position="37"/>
    </location>
</feature>
<dbReference type="AlphaFoldDB" id="A0A4Y2PZY1"/>
<feature type="region of interest" description="Disordered" evidence="1">
    <location>
        <begin position="1"/>
        <end position="64"/>
    </location>
</feature>
<reference evidence="2 3" key="1">
    <citation type="journal article" date="2019" name="Sci. Rep.">
        <title>Orb-weaving spider Araneus ventricosus genome elucidates the spidroin gene catalogue.</title>
        <authorList>
            <person name="Kono N."/>
            <person name="Nakamura H."/>
            <person name="Ohtoshi R."/>
            <person name="Moran D.A.P."/>
            <person name="Shinohara A."/>
            <person name="Yoshida Y."/>
            <person name="Fujiwara M."/>
            <person name="Mori M."/>
            <person name="Tomita M."/>
            <person name="Arakawa K."/>
        </authorList>
    </citation>
    <scope>NUCLEOTIDE SEQUENCE [LARGE SCALE GENOMIC DNA]</scope>
</reference>
<name>A0A4Y2PZY1_ARAVE</name>
<evidence type="ECO:0000313" key="2">
    <source>
        <dbReference type="EMBL" id="GBN56632.1"/>
    </source>
</evidence>
<accession>A0A4Y2PZY1</accession>
<feature type="compositionally biased region" description="Basic and acidic residues" evidence="1">
    <location>
        <begin position="39"/>
        <end position="63"/>
    </location>
</feature>
<evidence type="ECO:0000313" key="3">
    <source>
        <dbReference type="Proteomes" id="UP000499080"/>
    </source>
</evidence>
<dbReference type="Proteomes" id="UP000499080">
    <property type="component" value="Unassembled WGS sequence"/>
</dbReference>
<sequence>MEFGTNNSKDGIQRNSKCKTSCANSNLRPRCETSGTSKDLPRLSPRDEARKSETRRNRGDRRATVAHFGAYVNDVRNSSECPALK</sequence>